<keyword evidence="3" id="KW-0677">Repeat</keyword>
<evidence type="ECO:0000313" key="5">
    <source>
        <dbReference type="EMBL" id="KAH1083716.1"/>
    </source>
</evidence>
<dbReference type="OrthoDB" id="29145at2759"/>
<dbReference type="Pfam" id="PF00514">
    <property type="entry name" value="Arm"/>
    <property type="match status" value="2"/>
</dbReference>
<dbReference type="Gene3D" id="1.25.10.10">
    <property type="entry name" value="Leucine-rich Repeat Variant"/>
    <property type="match status" value="2"/>
</dbReference>
<evidence type="ECO:0000256" key="1">
    <source>
        <dbReference type="ARBA" id="ARBA00010394"/>
    </source>
</evidence>
<reference evidence="5 6" key="1">
    <citation type="journal article" date="2021" name="Plant Biotechnol. J.">
        <title>Multi-omics assisted identification of the key and species-specific regulatory components of drought-tolerant mechanisms in Gossypium stocksii.</title>
        <authorList>
            <person name="Yu D."/>
            <person name="Ke L."/>
            <person name="Zhang D."/>
            <person name="Wu Y."/>
            <person name="Sun Y."/>
            <person name="Mei J."/>
            <person name="Sun J."/>
            <person name="Sun Y."/>
        </authorList>
    </citation>
    <scope>NUCLEOTIDE SEQUENCE [LARGE SCALE GENOMIC DNA]</scope>
    <source>
        <strain evidence="6">cv. E1</strain>
        <tissue evidence="5">Leaf</tissue>
    </source>
</reference>
<dbReference type="Proteomes" id="UP000828251">
    <property type="component" value="Unassembled WGS sequence"/>
</dbReference>
<comment type="caution">
    <text evidence="5">The sequence shown here is derived from an EMBL/GenBank/DDBJ whole genome shotgun (WGS) entry which is preliminary data.</text>
</comment>
<protein>
    <recommendedName>
        <fullName evidence="7">IBB domain-containing protein</fullName>
    </recommendedName>
</protein>
<comment type="similarity">
    <text evidence="1">Belongs to the importin alpha family.</text>
</comment>
<evidence type="ECO:0008006" key="7">
    <source>
        <dbReference type="Google" id="ProtNLM"/>
    </source>
</evidence>
<keyword evidence="6" id="KW-1185">Reference proteome</keyword>
<organism evidence="5 6">
    <name type="scientific">Gossypium stocksii</name>
    <dbReference type="NCBI Taxonomy" id="47602"/>
    <lineage>
        <taxon>Eukaryota</taxon>
        <taxon>Viridiplantae</taxon>
        <taxon>Streptophyta</taxon>
        <taxon>Embryophyta</taxon>
        <taxon>Tracheophyta</taxon>
        <taxon>Spermatophyta</taxon>
        <taxon>Magnoliopsida</taxon>
        <taxon>eudicotyledons</taxon>
        <taxon>Gunneridae</taxon>
        <taxon>Pentapetalae</taxon>
        <taxon>rosids</taxon>
        <taxon>malvids</taxon>
        <taxon>Malvales</taxon>
        <taxon>Malvaceae</taxon>
        <taxon>Malvoideae</taxon>
        <taxon>Gossypium</taxon>
    </lineage>
</organism>
<dbReference type="AlphaFoldDB" id="A0A9D3VJ81"/>
<dbReference type="PANTHER" id="PTHR23316">
    <property type="entry name" value="IMPORTIN ALPHA"/>
    <property type="match status" value="1"/>
</dbReference>
<dbReference type="InterPro" id="IPR011989">
    <property type="entry name" value="ARM-like"/>
</dbReference>
<dbReference type="Pfam" id="PF16186">
    <property type="entry name" value="Arm_3"/>
    <property type="match status" value="1"/>
</dbReference>
<gene>
    <name evidence="5" type="ORF">J1N35_023477</name>
</gene>
<dbReference type="InterPro" id="IPR032413">
    <property type="entry name" value="Arm_3"/>
</dbReference>
<name>A0A9D3VJ81_9ROSI</name>
<dbReference type="GO" id="GO:0015031">
    <property type="term" value="P:protein transport"/>
    <property type="evidence" value="ECO:0007669"/>
    <property type="project" value="UniProtKB-KW"/>
</dbReference>
<evidence type="ECO:0000256" key="4">
    <source>
        <dbReference type="ARBA" id="ARBA00022927"/>
    </source>
</evidence>
<keyword evidence="4" id="KW-0653">Protein transport</keyword>
<dbReference type="InterPro" id="IPR000225">
    <property type="entry name" value="Armadillo"/>
</dbReference>
<keyword evidence="2" id="KW-0813">Transport</keyword>
<sequence length="294" mass="33523">MYEVTEELKGENYCRGYHLCNFKLDINCAALTTHKIGVLEEKEMDRVAIKDSSPISSKSHVGFFCEEERIPNNDVYYCQEYNGQTTANVEYVLAEVENNIEKNNHEELLQKKVNFDCKHTMLRQYHFQISNLAILALGNITGDSLRYRDLVIGHGALLPLLALFNKHVSLSMLRNATWTLLMFCEAPFDQAKLVLTTFACLIHLNNDEKVLTDACWALSYLSDGTNDKIQVVIEAGVCGTHDQINYKNMGTTRGVNLYAQMIDDAEGQEKIENLGSHDNIEIYEKAVEVFKTYW</sequence>
<evidence type="ECO:0000256" key="2">
    <source>
        <dbReference type="ARBA" id="ARBA00022448"/>
    </source>
</evidence>
<evidence type="ECO:0000313" key="6">
    <source>
        <dbReference type="Proteomes" id="UP000828251"/>
    </source>
</evidence>
<dbReference type="InterPro" id="IPR016024">
    <property type="entry name" value="ARM-type_fold"/>
</dbReference>
<dbReference type="EMBL" id="JAIQCV010000007">
    <property type="protein sequence ID" value="KAH1083716.1"/>
    <property type="molecule type" value="Genomic_DNA"/>
</dbReference>
<evidence type="ECO:0000256" key="3">
    <source>
        <dbReference type="ARBA" id="ARBA00022737"/>
    </source>
</evidence>
<dbReference type="SUPFAM" id="SSF48371">
    <property type="entry name" value="ARM repeat"/>
    <property type="match status" value="1"/>
</dbReference>
<proteinExistence type="inferred from homology"/>
<accession>A0A9D3VJ81</accession>